<dbReference type="RefSeq" id="WP_354635675.1">
    <property type="nucleotide sequence ID" value="NZ_CP159837.1"/>
</dbReference>
<organism evidence="1">
    <name type="scientific">Planktothricoides raciborskii GIHE-MW2</name>
    <dbReference type="NCBI Taxonomy" id="2792601"/>
    <lineage>
        <taxon>Bacteria</taxon>
        <taxon>Bacillati</taxon>
        <taxon>Cyanobacteriota</taxon>
        <taxon>Cyanophyceae</taxon>
        <taxon>Oscillatoriophycideae</taxon>
        <taxon>Oscillatoriales</taxon>
        <taxon>Oscillatoriaceae</taxon>
        <taxon>Planktothricoides</taxon>
    </lineage>
</organism>
<evidence type="ECO:0000313" key="1">
    <source>
        <dbReference type="EMBL" id="XCM37992.1"/>
    </source>
</evidence>
<gene>
    <name evidence="1" type="ORF">ABWT76_000809</name>
</gene>
<sequence>MNYSFSAASQALLHAGKLVQAHTADGTLLPILRDVTTGRMVEIAKATAGFSLESIAAPAQLIMGPIQMVQTHLGFQKTYQMLDTLQKSVAVLQGTTAVIGVGTFAGVALSGVNLHQTLKIRESLQKIDLKIDQVLDKISSESEDIKQRIDQVAQDVEFKMHRTILDQAYGRFQQSIFSLKNILEIQDSHSRLSNLANIYGNLTQVLADYKNPQIYSQNTNAPGRLRRHECAWQMEQAMAMIFIWKGEFGAASSQMQQLRDNIYQDTWDILSCCETEEEVDFIYPELMRIHTQDLPAIAGWHAQVDYLKTAPKEELEAIKNLVNTEESPQETLAASPNNELIEQNNELIEQTQYEQLKNTSHFLALRDHLKFTINPQARQNYESYISARSPHHGYRALAASNWQEISDITVANLYWYLKSKDKDEKQTIA</sequence>
<proteinExistence type="predicted"/>
<accession>A0AAU8JFG0</accession>
<protein>
    <submittedName>
        <fullName evidence="1">Uncharacterized protein</fullName>
    </submittedName>
</protein>
<name>A0AAU8JFG0_9CYAN</name>
<dbReference type="AlphaFoldDB" id="A0AAU8JFG0"/>
<dbReference type="EMBL" id="CP159837">
    <property type="protein sequence ID" value="XCM37992.1"/>
    <property type="molecule type" value="Genomic_DNA"/>
</dbReference>
<reference evidence="1" key="1">
    <citation type="submission" date="2024-07" db="EMBL/GenBank/DDBJ databases">
        <authorList>
            <person name="Kim Y.J."/>
            <person name="Jeong J.Y."/>
        </authorList>
    </citation>
    <scope>NUCLEOTIDE SEQUENCE</scope>
    <source>
        <strain evidence="1">GIHE-MW2</strain>
    </source>
</reference>